<proteinExistence type="predicted"/>
<dbReference type="RefSeq" id="XP_005841834.1">
    <property type="nucleotide sequence ID" value="XM_005841777.1"/>
</dbReference>
<dbReference type="KEGG" id="gtt:GUITHDRAFT_131849"/>
<dbReference type="EMBL" id="JH992966">
    <property type="protein sequence ID" value="EKX54854.1"/>
    <property type="molecule type" value="Genomic_DNA"/>
</dbReference>
<dbReference type="Proteomes" id="UP000011087">
    <property type="component" value="Unassembled WGS sequence"/>
</dbReference>
<reference evidence="1 3" key="1">
    <citation type="journal article" date="2012" name="Nature">
        <title>Algal genomes reveal evolutionary mosaicism and the fate of nucleomorphs.</title>
        <authorList>
            <consortium name="DOE Joint Genome Institute"/>
            <person name="Curtis B.A."/>
            <person name="Tanifuji G."/>
            <person name="Burki F."/>
            <person name="Gruber A."/>
            <person name="Irimia M."/>
            <person name="Maruyama S."/>
            <person name="Arias M.C."/>
            <person name="Ball S.G."/>
            <person name="Gile G.H."/>
            <person name="Hirakawa Y."/>
            <person name="Hopkins J.F."/>
            <person name="Kuo A."/>
            <person name="Rensing S.A."/>
            <person name="Schmutz J."/>
            <person name="Symeonidi A."/>
            <person name="Elias M."/>
            <person name="Eveleigh R.J."/>
            <person name="Herman E.K."/>
            <person name="Klute M.J."/>
            <person name="Nakayama T."/>
            <person name="Obornik M."/>
            <person name="Reyes-Prieto A."/>
            <person name="Armbrust E.V."/>
            <person name="Aves S.J."/>
            <person name="Beiko R.G."/>
            <person name="Coutinho P."/>
            <person name="Dacks J.B."/>
            <person name="Durnford D.G."/>
            <person name="Fast N.M."/>
            <person name="Green B.R."/>
            <person name="Grisdale C.J."/>
            <person name="Hempel F."/>
            <person name="Henrissat B."/>
            <person name="Hoppner M.P."/>
            <person name="Ishida K."/>
            <person name="Kim E."/>
            <person name="Koreny L."/>
            <person name="Kroth P.G."/>
            <person name="Liu Y."/>
            <person name="Malik S.B."/>
            <person name="Maier U.G."/>
            <person name="McRose D."/>
            <person name="Mock T."/>
            <person name="Neilson J.A."/>
            <person name="Onodera N.T."/>
            <person name="Poole A.M."/>
            <person name="Pritham E.J."/>
            <person name="Richards T.A."/>
            <person name="Rocap G."/>
            <person name="Roy S.W."/>
            <person name="Sarai C."/>
            <person name="Schaack S."/>
            <person name="Shirato S."/>
            <person name="Slamovits C.H."/>
            <person name="Spencer D.F."/>
            <person name="Suzuki S."/>
            <person name="Worden A.Z."/>
            <person name="Zauner S."/>
            <person name="Barry K."/>
            <person name="Bell C."/>
            <person name="Bharti A.K."/>
            <person name="Crow J.A."/>
            <person name="Grimwood J."/>
            <person name="Kramer R."/>
            <person name="Lindquist E."/>
            <person name="Lucas S."/>
            <person name="Salamov A."/>
            <person name="McFadden G.I."/>
            <person name="Lane C.E."/>
            <person name="Keeling P.J."/>
            <person name="Gray M.W."/>
            <person name="Grigoriev I.V."/>
            <person name="Archibald J.M."/>
        </authorList>
    </citation>
    <scope>NUCLEOTIDE SEQUENCE</scope>
    <source>
        <strain evidence="1 3">CCMP2712</strain>
    </source>
</reference>
<organism evidence="1">
    <name type="scientific">Guillardia theta (strain CCMP2712)</name>
    <name type="common">Cryptophyte</name>
    <dbReference type="NCBI Taxonomy" id="905079"/>
    <lineage>
        <taxon>Eukaryota</taxon>
        <taxon>Cryptophyceae</taxon>
        <taxon>Pyrenomonadales</taxon>
        <taxon>Geminigeraceae</taxon>
        <taxon>Guillardia</taxon>
    </lineage>
</organism>
<name>L1K2N6_GUITC</name>
<dbReference type="PaxDb" id="55529-EKX54854"/>
<reference evidence="2" key="3">
    <citation type="submission" date="2015-06" db="UniProtKB">
        <authorList>
            <consortium name="EnsemblProtists"/>
        </authorList>
    </citation>
    <scope>IDENTIFICATION</scope>
</reference>
<gene>
    <name evidence="1" type="ORF">GUITHDRAFT_131849</name>
</gene>
<reference evidence="3" key="2">
    <citation type="submission" date="2012-11" db="EMBL/GenBank/DDBJ databases">
        <authorList>
            <person name="Kuo A."/>
            <person name="Curtis B.A."/>
            <person name="Tanifuji G."/>
            <person name="Burki F."/>
            <person name="Gruber A."/>
            <person name="Irimia M."/>
            <person name="Maruyama S."/>
            <person name="Arias M.C."/>
            <person name="Ball S.G."/>
            <person name="Gile G.H."/>
            <person name="Hirakawa Y."/>
            <person name="Hopkins J.F."/>
            <person name="Rensing S.A."/>
            <person name="Schmutz J."/>
            <person name="Symeonidi A."/>
            <person name="Elias M."/>
            <person name="Eveleigh R.J."/>
            <person name="Herman E.K."/>
            <person name="Klute M.J."/>
            <person name="Nakayama T."/>
            <person name="Obornik M."/>
            <person name="Reyes-Prieto A."/>
            <person name="Armbrust E.V."/>
            <person name="Aves S.J."/>
            <person name="Beiko R.G."/>
            <person name="Coutinho P."/>
            <person name="Dacks J.B."/>
            <person name="Durnford D.G."/>
            <person name="Fast N.M."/>
            <person name="Green B.R."/>
            <person name="Grisdale C."/>
            <person name="Hempe F."/>
            <person name="Henrissat B."/>
            <person name="Hoppner M.P."/>
            <person name="Ishida K.-I."/>
            <person name="Kim E."/>
            <person name="Koreny L."/>
            <person name="Kroth P.G."/>
            <person name="Liu Y."/>
            <person name="Malik S.-B."/>
            <person name="Maier U.G."/>
            <person name="McRose D."/>
            <person name="Mock T."/>
            <person name="Neilson J.A."/>
            <person name="Onodera N.T."/>
            <person name="Poole A.M."/>
            <person name="Pritham E.J."/>
            <person name="Richards T.A."/>
            <person name="Rocap G."/>
            <person name="Roy S.W."/>
            <person name="Sarai C."/>
            <person name="Schaack S."/>
            <person name="Shirato S."/>
            <person name="Slamovits C.H."/>
            <person name="Spencer D.F."/>
            <person name="Suzuki S."/>
            <person name="Worden A.Z."/>
            <person name="Zauner S."/>
            <person name="Barry K."/>
            <person name="Bell C."/>
            <person name="Bharti A.K."/>
            <person name="Crow J.A."/>
            <person name="Grimwood J."/>
            <person name="Kramer R."/>
            <person name="Lindquist E."/>
            <person name="Lucas S."/>
            <person name="Salamov A."/>
            <person name="McFadden G.I."/>
            <person name="Lane C.E."/>
            <person name="Keeling P.J."/>
            <person name="Gray M.W."/>
            <person name="Grigoriev I.V."/>
            <person name="Archibald J.M."/>
        </authorList>
    </citation>
    <scope>NUCLEOTIDE SEQUENCE</scope>
    <source>
        <strain evidence="3">CCMP2712</strain>
    </source>
</reference>
<dbReference type="GeneID" id="17311482"/>
<dbReference type="EnsemblProtists" id="EKX54854">
    <property type="protein sequence ID" value="EKX54854"/>
    <property type="gene ID" value="GUITHDRAFT_131849"/>
</dbReference>
<keyword evidence="3" id="KW-1185">Reference proteome</keyword>
<accession>L1K2N6</accession>
<evidence type="ECO:0000313" key="1">
    <source>
        <dbReference type="EMBL" id="EKX54854.1"/>
    </source>
</evidence>
<evidence type="ECO:0000313" key="3">
    <source>
        <dbReference type="Proteomes" id="UP000011087"/>
    </source>
</evidence>
<evidence type="ECO:0000313" key="2">
    <source>
        <dbReference type="EnsemblProtists" id="EKX54854"/>
    </source>
</evidence>
<sequence length="251" mass="28670">MCASKIWNHSFLAHDTIALRCSESPGMIDNHKAVSAASPGRKRKLDGKEVQFSHTCSIRKYRYHPYREDTYQEVAADEGSDDELPMRRARLDFSEQTRLKDGPRVSCLLVKKLIESLVARKIRDSRSFLECLIKTMLACKGTGSPEPAEVDYSKIEFEILLLTSKALLHQELLEEVDQRMSRMIARIERQGVIGVLPGCLHLDKTFIPPLRYLRVQLSQTRGMIHSRKPQLEAKDEPARLQINGNLLLVQM</sequence>
<dbReference type="AlphaFoldDB" id="L1K2N6"/>
<protein>
    <submittedName>
        <fullName evidence="1 2">Uncharacterized protein</fullName>
    </submittedName>
</protein>
<dbReference type="HOGENOM" id="CLU_1108812_0_0_1"/>